<reference evidence="3" key="1">
    <citation type="submission" date="2025-08" db="UniProtKB">
        <authorList>
            <consortium name="RefSeq"/>
        </authorList>
    </citation>
    <scope>IDENTIFICATION</scope>
</reference>
<dbReference type="KEGG" id="pavi:110771174"/>
<organism evidence="2 3">
    <name type="scientific">Prunus avium</name>
    <name type="common">Cherry</name>
    <name type="synonym">Cerasus avium</name>
    <dbReference type="NCBI Taxonomy" id="42229"/>
    <lineage>
        <taxon>Eukaryota</taxon>
        <taxon>Viridiplantae</taxon>
        <taxon>Streptophyta</taxon>
        <taxon>Embryophyta</taxon>
        <taxon>Tracheophyta</taxon>
        <taxon>Spermatophyta</taxon>
        <taxon>Magnoliopsida</taxon>
        <taxon>eudicotyledons</taxon>
        <taxon>Gunneridae</taxon>
        <taxon>Pentapetalae</taxon>
        <taxon>rosids</taxon>
        <taxon>fabids</taxon>
        <taxon>Rosales</taxon>
        <taxon>Rosaceae</taxon>
        <taxon>Amygdaloideae</taxon>
        <taxon>Amygdaleae</taxon>
        <taxon>Prunus</taxon>
    </lineage>
</organism>
<dbReference type="InterPro" id="IPR043502">
    <property type="entry name" value="DNA/RNA_pol_sf"/>
</dbReference>
<feature type="domain" description="Reverse transcriptase/retrotransposon-derived protein RNase H-like" evidence="1">
    <location>
        <begin position="46"/>
        <end position="116"/>
    </location>
</feature>
<evidence type="ECO:0000313" key="2">
    <source>
        <dbReference type="Proteomes" id="UP000515124"/>
    </source>
</evidence>
<sequence>MKPPSTVKEIQSLTGRAAALNRFLSRSTDKCRPFFRALKKGQRDKWDEECEEAFQNLKTYLTSPPLLSKPVPGEDLFVYLAVSNSAVSSALIREELGAQHPVFYTSKALLDAETRYFGPCSFREKATTLLPSSSSHRHDRLFFEVNAAQP</sequence>
<accession>A0A6P5TWG0</accession>
<dbReference type="RefSeq" id="XP_021831124.1">
    <property type="nucleotide sequence ID" value="XM_021975432.1"/>
</dbReference>
<dbReference type="GeneID" id="110771174"/>
<dbReference type="Pfam" id="PF17919">
    <property type="entry name" value="RT_RNaseH_2"/>
    <property type="match status" value="1"/>
</dbReference>
<dbReference type="SUPFAM" id="SSF56672">
    <property type="entry name" value="DNA/RNA polymerases"/>
    <property type="match status" value="1"/>
</dbReference>
<evidence type="ECO:0000313" key="3">
    <source>
        <dbReference type="RefSeq" id="XP_021831124.1"/>
    </source>
</evidence>
<dbReference type="PANTHER" id="PTHR48475:SF2">
    <property type="entry name" value="RIBONUCLEASE H"/>
    <property type="match status" value="1"/>
</dbReference>
<dbReference type="PANTHER" id="PTHR48475">
    <property type="entry name" value="RIBONUCLEASE H"/>
    <property type="match status" value="1"/>
</dbReference>
<keyword evidence="2" id="KW-1185">Reference proteome</keyword>
<gene>
    <name evidence="3" type="primary">LOC110771174</name>
</gene>
<dbReference type="Gene3D" id="3.30.70.270">
    <property type="match status" value="1"/>
</dbReference>
<dbReference type="Proteomes" id="UP000515124">
    <property type="component" value="Unplaced"/>
</dbReference>
<proteinExistence type="predicted"/>
<name>A0A6P5TWG0_PRUAV</name>
<dbReference type="InterPro" id="IPR043128">
    <property type="entry name" value="Rev_trsase/Diguanyl_cyclase"/>
</dbReference>
<dbReference type="AlphaFoldDB" id="A0A6P5TWG0"/>
<protein>
    <submittedName>
        <fullName evidence="3">Uncharacterized protein LOC110771174</fullName>
    </submittedName>
</protein>
<dbReference type="InterPro" id="IPR041577">
    <property type="entry name" value="RT_RNaseH_2"/>
</dbReference>
<evidence type="ECO:0000259" key="1">
    <source>
        <dbReference type="Pfam" id="PF17919"/>
    </source>
</evidence>